<evidence type="ECO:0000313" key="3">
    <source>
        <dbReference type="Proteomes" id="UP001056384"/>
    </source>
</evidence>
<proteinExistence type="predicted"/>
<evidence type="ECO:0000256" key="1">
    <source>
        <dbReference type="SAM" id="MobiDB-lite"/>
    </source>
</evidence>
<sequence>MTPFIYAIRQEYRLNDFYPCTDVYKRTEIAVTSSTWQRDHWMNPHTFHRFLDLPPELRNRIYETYFAEFKTPLYAPSQPPITKVSRQLRAETLAMFYGSSTFRIAFLPSVAEDDGSRVEDIDTASEDDQTEARDNESGIADDDREDSEGENDESDDDESDFEDEAIKSLETEEHCRRFILNTPPEMLRHISKLQLGVAWNEHYPHLPCNWILQPMTITIGQEGPDFKIDFGLTKELEEKLPTPKFIKELMLAVQRIAQKIVGKPGKGRLRISDLVVFQDTFESYLAPVDADDDLREYKFLDSASSRQS</sequence>
<keyword evidence="3" id="KW-1185">Reference proteome</keyword>
<dbReference type="OrthoDB" id="3637282at2759"/>
<dbReference type="EMBL" id="CP099428">
    <property type="protein sequence ID" value="USW58417.1"/>
    <property type="molecule type" value="Genomic_DNA"/>
</dbReference>
<evidence type="ECO:0000313" key="2">
    <source>
        <dbReference type="EMBL" id="USW58417.1"/>
    </source>
</evidence>
<feature type="compositionally biased region" description="Acidic residues" evidence="1">
    <location>
        <begin position="139"/>
        <end position="162"/>
    </location>
</feature>
<protein>
    <submittedName>
        <fullName evidence="2">Uncharacterized protein</fullName>
    </submittedName>
</protein>
<dbReference type="AlphaFoldDB" id="A0A9Q9AYN2"/>
<reference evidence="2" key="1">
    <citation type="submission" date="2022-06" db="EMBL/GenBank/DDBJ databases">
        <title>Complete genome sequences of two strains of the flax pathogen Septoria linicola.</title>
        <authorList>
            <person name="Lapalu N."/>
            <person name="Simon A."/>
            <person name="Demenou B."/>
            <person name="Paumier D."/>
            <person name="Guillot M.-P."/>
            <person name="Gout L."/>
            <person name="Valade R."/>
        </authorList>
    </citation>
    <scope>NUCLEOTIDE SEQUENCE</scope>
    <source>
        <strain evidence="2">SE15195</strain>
    </source>
</reference>
<dbReference type="Proteomes" id="UP001056384">
    <property type="component" value="Chromosome 11"/>
</dbReference>
<accession>A0A9Q9AYN2</accession>
<name>A0A9Q9AYN2_9PEZI</name>
<feature type="region of interest" description="Disordered" evidence="1">
    <location>
        <begin position="115"/>
        <end position="162"/>
    </location>
</feature>
<gene>
    <name evidence="2" type="ORF">Slin15195_G117360</name>
</gene>
<organism evidence="2 3">
    <name type="scientific">Septoria linicola</name>
    <dbReference type="NCBI Taxonomy" id="215465"/>
    <lineage>
        <taxon>Eukaryota</taxon>
        <taxon>Fungi</taxon>
        <taxon>Dikarya</taxon>
        <taxon>Ascomycota</taxon>
        <taxon>Pezizomycotina</taxon>
        <taxon>Dothideomycetes</taxon>
        <taxon>Dothideomycetidae</taxon>
        <taxon>Mycosphaerellales</taxon>
        <taxon>Mycosphaerellaceae</taxon>
        <taxon>Septoria</taxon>
    </lineage>
</organism>